<name>A0A0F5I1E1_BACTR</name>
<dbReference type="STRING" id="1221996.QY95_02515"/>
<organism evidence="1 2">
    <name type="scientific">Bacillus thermotolerans</name>
    <name type="common">Quasibacillus thermotolerans</name>
    <dbReference type="NCBI Taxonomy" id="1221996"/>
    <lineage>
        <taxon>Bacteria</taxon>
        <taxon>Bacillati</taxon>
        <taxon>Bacillota</taxon>
        <taxon>Bacilli</taxon>
        <taxon>Bacillales</taxon>
        <taxon>Bacillaceae</taxon>
        <taxon>Bacillus</taxon>
    </lineage>
</organism>
<accession>A0A0F5I1E1</accession>
<comment type="caution">
    <text evidence="1">The sequence shown here is derived from an EMBL/GenBank/DDBJ whole genome shotgun (WGS) entry which is preliminary data.</text>
</comment>
<keyword evidence="2" id="KW-1185">Reference proteome</keyword>
<evidence type="ECO:0000313" key="2">
    <source>
        <dbReference type="Proteomes" id="UP000031563"/>
    </source>
</evidence>
<accession>A0A0F5HMD4</accession>
<dbReference type="AlphaFoldDB" id="A0A0F5I1E1"/>
<protein>
    <submittedName>
        <fullName evidence="1">Uncharacterized protein</fullName>
    </submittedName>
</protein>
<dbReference type="Proteomes" id="UP000031563">
    <property type="component" value="Unassembled WGS sequence"/>
</dbReference>
<dbReference type="EMBL" id="JWIR02000043">
    <property type="protein sequence ID" value="KKB39075.1"/>
    <property type="molecule type" value="Genomic_DNA"/>
</dbReference>
<reference evidence="1" key="1">
    <citation type="submission" date="2015-02" db="EMBL/GenBank/DDBJ databases">
        <title>Genome Assembly of Bacillaceae bacterium MTCC 8252.</title>
        <authorList>
            <person name="Verma A."/>
            <person name="Khatri I."/>
            <person name="Mual P."/>
            <person name="Subramanian S."/>
            <person name="Krishnamurthi S."/>
        </authorList>
    </citation>
    <scope>NUCLEOTIDE SEQUENCE [LARGE SCALE GENOMIC DNA]</scope>
    <source>
        <strain evidence="1">MTCC 8252</strain>
    </source>
</reference>
<evidence type="ECO:0000313" key="1">
    <source>
        <dbReference type="EMBL" id="KKB39075.1"/>
    </source>
</evidence>
<gene>
    <name evidence="1" type="ORF">QY95_02515</name>
</gene>
<proteinExistence type="predicted"/>
<sequence>MISTLFSIISGFLSFIQLGGKGEESANKNAKEELAVNFSER</sequence>